<dbReference type="GO" id="GO:0003887">
    <property type="term" value="F:DNA-directed DNA polymerase activity"/>
    <property type="evidence" value="ECO:0007669"/>
    <property type="project" value="InterPro"/>
</dbReference>
<dbReference type="STRING" id="39490.ERS852448_02599"/>
<sequence length="410" mass="47222">MFIKGRETPMTKNEIAKSEKTMFPDILKKSNFLISSVYRASLLENKVLALALTKVRLSDQGRPVATLRTKEIKEVLHVTGNAMGTYLKDVATSLAGRTMFIESADGSFKCMSLVGVVSYESGSGTMEIKFEPEIKDYIYDLKANFTMLNIPMMLSFRSGWSYRLYELLSSRAYHSKYDKETGNVFHIKYGVSEIKLHLGTVQIKDDKGKINRDIQRELEKKEIDYDYIVNELVHEKLKSFDKWCDFKRRVLDVAVNEINEKSDISVKYDLMRSGRGGKIYGIDFEVTKKDMNVEPTVEEEVPTPDDVELDDLIDKVMDIIDEKIKISQAKALLKVANYDINKIEYAYELACKQENIRNLIGWMTSAIQNGYEDNPIHKVKGQAPEETVEFDEYMEQMRLEHFANMEKESE</sequence>
<evidence type="ECO:0000313" key="3">
    <source>
        <dbReference type="EMBL" id="CUN22990.1"/>
    </source>
</evidence>
<protein>
    <submittedName>
        <fullName evidence="4">RepB family plasmid replication initiator protein</fullName>
    </submittedName>
    <submittedName>
        <fullName evidence="3">Replication protein</fullName>
    </submittedName>
</protein>
<evidence type="ECO:0000259" key="2">
    <source>
        <dbReference type="Pfam" id="PF01051"/>
    </source>
</evidence>
<dbReference type="OrthoDB" id="923329at2"/>
<dbReference type="Pfam" id="PF01051">
    <property type="entry name" value="Rep3_N"/>
    <property type="match status" value="1"/>
</dbReference>
<evidence type="ECO:0000313" key="4">
    <source>
        <dbReference type="EMBL" id="MSD17040.1"/>
    </source>
</evidence>
<dbReference type="InterPro" id="IPR036388">
    <property type="entry name" value="WH-like_DNA-bd_sf"/>
</dbReference>
<dbReference type="EMBL" id="WKRA01000027">
    <property type="protein sequence ID" value="MSD17040.1"/>
    <property type="molecule type" value="Genomic_DNA"/>
</dbReference>
<dbReference type="EMBL" id="CYYA01000023">
    <property type="protein sequence ID" value="CUN22990.1"/>
    <property type="molecule type" value="Genomic_DNA"/>
</dbReference>
<gene>
    <name evidence="3" type="ORF">ERS852448_02599</name>
    <name evidence="4" type="ORF">GKE72_13425</name>
</gene>
<dbReference type="Gene3D" id="1.10.10.10">
    <property type="entry name" value="Winged helix-like DNA-binding domain superfamily/Winged helix DNA-binding domain"/>
    <property type="match status" value="2"/>
</dbReference>
<reference evidence="3 5" key="1">
    <citation type="submission" date="2015-09" db="EMBL/GenBank/DDBJ databases">
        <authorList>
            <consortium name="Pathogen Informatics"/>
        </authorList>
    </citation>
    <scope>NUCLEOTIDE SEQUENCE [LARGE SCALE GENOMIC DNA]</scope>
    <source>
        <strain evidence="3 5">2789STDY5608891</strain>
    </source>
</reference>
<feature type="domain" description="Initiator Rep protein WH1" evidence="2">
    <location>
        <begin position="27"/>
        <end position="169"/>
    </location>
</feature>
<dbReference type="SUPFAM" id="SSF46785">
    <property type="entry name" value="Winged helix' DNA-binding domain"/>
    <property type="match status" value="2"/>
</dbReference>
<dbReference type="Pfam" id="PF21205">
    <property type="entry name" value="Rep3_C"/>
    <property type="match status" value="1"/>
</dbReference>
<dbReference type="Proteomes" id="UP000431304">
    <property type="component" value="Unassembled WGS sequence"/>
</dbReference>
<organism evidence="3 5">
    <name type="scientific">Eubacterium ramulus</name>
    <dbReference type="NCBI Taxonomy" id="39490"/>
    <lineage>
        <taxon>Bacteria</taxon>
        <taxon>Bacillati</taxon>
        <taxon>Bacillota</taxon>
        <taxon>Clostridia</taxon>
        <taxon>Eubacteriales</taxon>
        <taxon>Eubacteriaceae</taxon>
        <taxon>Eubacterium</taxon>
    </lineage>
</organism>
<accession>A0A173V880</accession>
<dbReference type="InterPro" id="IPR036390">
    <property type="entry name" value="WH_DNA-bd_sf"/>
</dbReference>
<dbReference type="GO" id="GO:0006270">
    <property type="term" value="P:DNA replication initiation"/>
    <property type="evidence" value="ECO:0007669"/>
    <property type="project" value="InterPro"/>
</dbReference>
<reference evidence="4 6" key="2">
    <citation type="journal article" date="2019" name="Nat. Med.">
        <title>A library of human gut bacterial isolates paired with longitudinal multiomics data enables mechanistic microbiome research.</title>
        <authorList>
            <person name="Poyet M."/>
            <person name="Groussin M."/>
            <person name="Gibbons S.M."/>
            <person name="Avila-Pacheco J."/>
            <person name="Jiang X."/>
            <person name="Kearney S.M."/>
            <person name="Perrotta A.R."/>
            <person name="Berdy B."/>
            <person name="Zhao S."/>
            <person name="Lieberman T.D."/>
            <person name="Swanson P.K."/>
            <person name="Smith M."/>
            <person name="Roesemann S."/>
            <person name="Alexander J.E."/>
            <person name="Rich S.A."/>
            <person name="Livny J."/>
            <person name="Vlamakis H."/>
            <person name="Clish C."/>
            <person name="Bullock K."/>
            <person name="Deik A."/>
            <person name="Scott J."/>
            <person name="Pierce K.A."/>
            <person name="Xavier R.J."/>
            <person name="Alm E.J."/>
        </authorList>
    </citation>
    <scope>NUCLEOTIDE SEQUENCE [LARGE SCALE GENOMIC DNA]</scope>
    <source>
        <strain evidence="4 6">BIOML-A3</strain>
    </source>
</reference>
<dbReference type="AlphaFoldDB" id="A0A173V880"/>
<comment type="similarity">
    <text evidence="1">Belongs to the initiator RepB protein family.</text>
</comment>
<proteinExistence type="inferred from homology"/>
<evidence type="ECO:0000313" key="5">
    <source>
        <dbReference type="Proteomes" id="UP000095492"/>
    </source>
</evidence>
<dbReference type="Proteomes" id="UP000095492">
    <property type="component" value="Unassembled WGS sequence"/>
</dbReference>
<evidence type="ECO:0000256" key="1">
    <source>
        <dbReference type="ARBA" id="ARBA00038283"/>
    </source>
</evidence>
<dbReference type="InterPro" id="IPR000525">
    <property type="entry name" value="Initiator_Rep_WH1"/>
</dbReference>
<name>A0A173V880_EUBRA</name>
<evidence type="ECO:0000313" key="6">
    <source>
        <dbReference type="Proteomes" id="UP000431304"/>
    </source>
</evidence>